<dbReference type="PROSITE" id="PS51808">
    <property type="entry name" value="CHCH"/>
    <property type="match status" value="1"/>
</dbReference>
<dbReference type="InterPro" id="IPR010625">
    <property type="entry name" value="CHCH"/>
</dbReference>
<dbReference type="GO" id="GO:0071513">
    <property type="term" value="C:phosphopantothenoylcysteine decarboxylase complex"/>
    <property type="evidence" value="ECO:0007669"/>
    <property type="project" value="TreeGrafter"/>
</dbReference>
<dbReference type="GO" id="GO:0010181">
    <property type="term" value="F:FMN binding"/>
    <property type="evidence" value="ECO:0007669"/>
    <property type="project" value="TreeGrafter"/>
</dbReference>
<evidence type="ECO:0000256" key="3">
    <source>
        <dbReference type="ARBA" id="ARBA00038350"/>
    </source>
</evidence>
<evidence type="ECO:0000259" key="4">
    <source>
        <dbReference type="Pfam" id="PF02441"/>
    </source>
</evidence>
<dbReference type="Gene3D" id="3.40.50.1950">
    <property type="entry name" value="Flavin prenyltransferase-like"/>
    <property type="match status" value="1"/>
</dbReference>
<dbReference type="Pfam" id="PF06747">
    <property type="entry name" value="CHCH"/>
    <property type="match status" value="1"/>
</dbReference>
<dbReference type="EnsemblMetazoa" id="AEPI007359-RA">
    <property type="protein sequence ID" value="AEPI007359-PA"/>
    <property type="gene ID" value="AEPI007359"/>
</dbReference>
<dbReference type="PANTHER" id="PTHR14359:SF6">
    <property type="entry name" value="PHOSPHOPANTOTHENOYLCYSTEINE DECARBOXYLASE"/>
    <property type="match status" value="1"/>
</dbReference>
<evidence type="ECO:0000313" key="7">
    <source>
        <dbReference type="Proteomes" id="UP000075885"/>
    </source>
</evidence>
<feature type="domain" description="Flavoprotein" evidence="4">
    <location>
        <begin position="80"/>
        <end position="233"/>
    </location>
</feature>
<dbReference type="Pfam" id="PF02441">
    <property type="entry name" value="Flavoprotein"/>
    <property type="match status" value="1"/>
</dbReference>
<dbReference type="GO" id="GO:0004633">
    <property type="term" value="F:phosphopantothenoylcysteine decarboxylase activity"/>
    <property type="evidence" value="ECO:0007669"/>
    <property type="project" value="TreeGrafter"/>
</dbReference>
<evidence type="ECO:0000259" key="5">
    <source>
        <dbReference type="Pfam" id="PF06747"/>
    </source>
</evidence>
<evidence type="ECO:0000256" key="1">
    <source>
        <dbReference type="ARBA" id="ARBA00022993"/>
    </source>
</evidence>
<accession>A0A182PK93</accession>
<proteinExistence type="inferred from homology"/>
<evidence type="ECO:0008006" key="8">
    <source>
        <dbReference type="Google" id="ProtNLM"/>
    </source>
</evidence>
<protein>
    <recommendedName>
        <fullName evidence="8">Flavoprotein domain-containing protein</fullName>
    </recommendedName>
</protein>
<dbReference type="InterPro" id="IPR003382">
    <property type="entry name" value="Flavoprotein"/>
</dbReference>
<keyword evidence="7" id="KW-1185">Reference proteome</keyword>
<dbReference type="Proteomes" id="UP000075885">
    <property type="component" value="Unassembled WGS sequence"/>
</dbReference>
<reference evidence="7" key="1">
    <citation type="submission" date="2013-03" db="EMBL/GenBank/DDBJ databases">
        <title>The Genome Sequence of Anopheles epiroticus epiroticus2.</title>
        <authorList>
            <consortium name="The Broad Institute Genomics Platform"/>
            <person name="Neafsey D.E."/>
            <person name="Howell P."/>
            <person name="Walker B."/>
            <person name="Young S.K."/>
            <person name="Zeng Q."/>
            <person name="Gargeya S."/>
            <person name="Fitzgerald M."/>
            <person name="Haas B."/>
            <person name="Abouelleil A."/>
            <person name="Allen A.W."/>
            <person name="Alvarado L."/>
            <person name="Arachchi H.M."/>
            <person name="Berlin A.M."/>
            <person name="Chapman S.B."/>
            <person name="Gainer-Dewar J."/>
            <person name="Goldberg J."/>
            <person name="Griggs A."/>
            <person name="Gujja S."/>
            <person name="Hansen M."/>
            <person name="Howarth C."/>
            <person name="Imamovic A."/>
            <person name="Ireland A."/>
            <person name="Larimer J."/>
            <person name="McCowan C."/>
            <person name="Murphy C."/>
            <person name="Pearson M."/>
            <person name="Poon T.W."/>
            <person name="Priest M."/>
            <person name="Roberts A."/>
            <person name="Saif S."/>
            <person name="Shea T."/>
            <person name="Sisk P."/>
            <person name="Sykes S."/>
            <person name="Wortman J."/>
            <person name="Nusbaum C."/>
            <person name="Birren B."/>
        </authorList>
    </citation>
    <scope>NUCLEOTIDE SEQUENCE [LARGE SCALE GENOMIC DNA]</scope>
    <source>
        <strain evidence="7">Epiroticus2</strain>
    </source>
</reference>
<keyword evidence="2" id="KW-1015">Disulfide bond</keyword>
<dbReference type="VEuPathDB" id="VectorBase:AEPI007359"/>
<reference evidence="6" key="2">
    <citation type="submission" date="2020-05" db="UniProtKB">
        <authorList>
            <consortium name="EnsemblMetazoa"/>
        </authorList>
    </citation>
    <scope>IDENTIFICATION</scope>
    <source>
        <strain evidence="6">Epiroticus2</strain>
    </source>
</reference>
<evidence type="ECO:0000313" key="6">
    <source>
        <dbReference type="EnsemblMetazoa" id="AEPI007359-PA"/>
    </source>
</evidence>
<dbReference type="PANTHER" id="PTHR14359">
    <property type="entry name" value="HOMO-OLIGOMERIC FLAVIN CONTAINING CYS DECARBOXYLASE FAMILY"/>
    <property type="match status" value="1"/>
</dbReference>
<dbReference type="STRING" id="199890.A0A182PK93"/>
<name>A0A182PK93_9DIPT</name>
<keyword evidence="1" id="KW-0173">Coenzyme A biosynthesis</keyword>
<organism evidence="6 7">
    <name type="scientific">Anopheles epiroticus</name>
    <dbReference type="NCBI Taxonomy" id="199890"/>
    <lineage>
        <taxon>Eukaryota</taxon>
        <taxon>Metazoa</taxon>
        <taxon>Ecdysozoa</taxon>
        <taxon>Arthropoda</taxon>
        <taxon>Hexapoda</taxon>
        <taxon>Insecta</taxon>
        <taxon>Pterygota</taxon>
        <taxon>Neoptera</taxon>
        <taxon>Endopterygota</taxon>
        <taxon>Diptera</taxon>
        <taxon>Nematocera</taxon>
        <taxon>Culicoidea</taxon>
        <taxon>Culicidae</taxon>
        <taxon>Anophelinae</taxon>
        <taxon>Anopheles</taxon>
    </lineage>
</organism>
<dbReference type="GO" id="GO:0015937">
    <property type="term" value="P:coenzyme A biosynthetic process"/>
    <property type="evidence" value="ECO:0007669"/>
    <property type="project" value="UniProtKB-KW"/>
</dbReference>
<comment type="similarity">
    <text evidence="3">Belongs to the HFCD (homooligomeric flavin containing Cys decarboxylase) superfamily.</text>
</comment>
<dbReference type="SUPFAM" id="SSF52507">
    <property type="entry name" value="Homo-oligomeric flavin-containing Cys decarboxylases, HFCD"/>
    <property type="match status" value="1"/>
</dbReference>
<evidence type="ECO:0000256" key="2">
    <source>
        <dbReference type="ARBA" id="ARBA00023157"/>
    </source>
</evidence>
<sequence length="239" mass="26940">MTSMTFGQKKFIPTAPEKGSFPLDHGGQCRKLMLFYMRCLRENADDNSACREESKAYLQCRMDNDLMAREDFSKLGYRDLELDVHVIVTEHAQHFFSPSELPATVTLHTDAEEWTSWQKRGDPVLHIELGKWADLLVIAPLDANSLAKMATGLCDNLLLCTTRAWDPAKPLIFCPAMNTRMWEHPITAAQISTLKSWGHREIPCIAKTLMCGDTGYGAMAEVNTIVSTIRDTLLLMEQS</sequence>
<dbReference type="InterPro" id="IPR036551">
    <property type="entry name" value="Flavin_trans-like"/>
</dbReference>
<dbReference type="AlphaFoldDB" id="A0A182PK93"/>
<feature type="domain" description="CHCH" evidence="5">
    <location>
        <begin position="29"/>
        <end position="62"/>
    </location>
</feature>